<sequence>MSLSIGGIREAFASFFEDPDRIKLRNILKDNLGEFNHLDYKESPIESSKLAKNIIAMANSKGGIIVFGVKELDDNTYEPVGLENFEDKTNVRQKLSKYVPENLNYEILDFAYNETEYDILKGKKFQVVLIRDTPQNIPFLPINSGEDVQRNRIYYRGNVNADEATYEQIQEILARRTTAISGITSKETFKNDLFQLKELYAQISPNHSILRHCFGSLLGDIISKDLYESEPNPHYPEESFDEFISKMIARKKSVIESAVMNCDQRRP</sequence>
<dbReference type="Gene3D" id="3.30.950.30">
    <property type="entry name" value="Schlafen, AAA domain"/>
    <property type="match status" value="1"/>
</dbReference>
<evidence type="ECO:0000259" key="1">
    <source>
        <dbReference type="Pfam" id="PF04326"/>
    </source>
</evidence>
<proteinExistence type="predicted"/>
<evidence type="ECO:0000313" key="3">
    <source>
        <dbReference type="Proteomes" id="UP000069850"/>
    </source>
</evidence>
<reference evidence="2 3" key="1">
    <citation type="submission" date="2016-01" db="EMBL/GenBank/DDBJ databases">
        <authorList>
            <person name="Manzoor S."/>
        </authorList>
    </citation>
    <scope>NUCLEOTIDE SEQUENCE [LARGE SCALE GENOMIC DNA]</scope>
    <source>
        <strain evidence="2">Methanoculleus sp MAB1</strain>
    </source>
</reference>
<evidence type="ECO:0000313" key="2">
    <source>
        <dbReference type="EMBL" id="CVK32461.1"/>
    </source>
</evidence>
<feature type="domain" description="Schlafen AlbA-2" evidence="1">
    <location>
        <begin position="34"/>
        <end position="158"/>
    </location>
</feature>
<accession>A0A0X3BKF3</accession>
<name>A0A0X3BKF3_9EURY</name>
<gene>
    <name evidence="2" type="ORF">MMAB1_1248</name>
</gene>
<protein>
    <submittedName>
        <fullName evidence="2">Putative transcriptional regulator</fullName>
    </submittedName>
</protein>
<dbReference type="RefSeq" id="WP_062262871.1">
    <property type="nucleotide sequence ID" value="NZ_LT158599.1"/>
</dbReference>
<dbReference type="Proteomes" id="UP000069850">
    <property type="component" value="Chromosome 1"/>
</dbReference>
<dbReference type="InterPro" id="IPR007421">
    <property type="entry name" value="Schlafen_AlbA_2_dom"/>
</dbReference>
<dbReference type="OrthoDB" id="114576at2157"/>
<dbReference type="EMBL" id="LT158599">
    <property type="protein sequence ID" value="CVK32461.1"/>
    <property type="molecule type" value="Genomic_DNA"/>
</dbReference>
<organism evidence="2 3">
    <name type="scientific">Methanoculleus bourgensis</name>
    <dbReference type="NCBI Taxonomy" id="83986"/>
    <lineage>
        <taxon>Archaea</taxon>
        <taxon>Methanobacteriati</taxon>
        <taxon>Methanobacteriota</taxon>
        <taxon>Stenosarchaea group</taxon>
        <taxon>Methanomicrobia</taxon>
        <taxon>Methanomicrobiales</taxon>
        <taxon>Methanomicrobiaceae</taxon>
        <taxon>Methanoculleus</taxon>
    </lineage>
</organism>
<dbReference type="Pfam" id="PF04326">
    <property type="entry name" value="SLFN_AlbA_2"/>
    <property type="match status" value="1"/>
</dbReference>
<dbReference type="GeneID" id="27137160"/>
<dbReference type="AlphaFoldDB" id="A0A0X3BKF3"/>
<dbReference type="InterPro" id="IPR038461">
    <property type="entry name" value="Schlafen_AlbA_2_dom_sf"/>
</dbReference>
<dbReference type="KEGG" id="mema:MMAB1_1248"/>